<dbReference type="Gene3D" id="1.10.10.10">
    <property type="entry name" value="Winged helix-like DNA-binding domain superfamily/Winged helix DNA-binding domain"/>
    <property type="match status" value="1"/>
</dbReference>
<organism evidence="5 6">
    <name type="scientific">Chionoecetes opilio</name>
    <name type="common">Atlantic snow crab</name>
    <name type="synonym">Cancer opilio</name>
    <dbReference type="NCBI Taxonomy" id="41210"/>
    <lineage>
        <taxon>Eukaryota</taxon>
        <taxon>Metazoa</taxon>
        <taxon>Ecdysozoa</taxon>
        <taxon>Arthropoda</taxon>
        <taxon>Crustacea</taxon>
        <taxon>Multicrustacea</taxon>
        <taxon>Malacostraca</taxon>
        <taxon>Eumalacostraca</taxon>
        <taxon>Eucarida</taxon>
        <taxon>Decapoda</taxon>
        <taxon>Pleocyemata</taxon>
        <taxon>Brachyura</taxon>
        <taxon>Eubrachyura</taxon>
        <taxon>Majoidea</taxon>
        <taxon>Majidae</taxon>
        <taxon>Chionoecetes</taxon>
    </lineage>
</organism>
<gene>
    <name evidence="5" type="primary">EHF_1</name>
    <name evidence="5" type="ORF">GWK47_016566</name>
</gene>
<dbReference type="GO" id="GO:0005634">
    <property type="term" value="C:nucleus"/>
    <property type="evidence" value="ECO:0007669"/>
    <property type="project" value="UniProtKB-SubCell"/>
</dbReference>
<evidence type="ECO:0000256" key="2">
    <source>
        <dbReference type="ARBA" id="ARBA00023125"/>
    </source>
</evidence>
<dbReference type="AlphaFoldDB" id="A0A8J5BZ07"/>
<dbReference type="Proteomes" id="UP000770661">
    <property type="component" value="Unassembled WGS sequence"/>
</dbReference>
<dbReference type="InterPro" id="IPR036388">
    <property type="entry name" value="WH-like_DNA-bd_sf"/>
</dbReference>
<dbReference type="GO" id="GO:0030154">
    <property type="term" value="P:cell differentiation"/>
    <property type="evidence" value="ECO:0007669"/>
    <property type="project" value="TreeGrafter"/>
</dbReference>
<dbReference type="GO" id="GO:0043565">
    <property type="term" value="F:sequence-specific DNA binding"/>
    <property type="evidence" value="ECO:0007669"/>
    <property type="project" value="InterPro"/>
</dbReference>
<dbReference type="SMART" id="SM00413">
    <property type="entry name" value="ETS"/>
    <property type="match status" value="1"/>
</dbReference>
<dbReference type="InterPro" id="IPR036390">
    <property type="entry name" value="WH_DNA-bd_sf"/>
</dbReference>
<dbReference type="PANTHER" id="PTHR11849">
    <property type="entry name" value="ETS"/>
    <property type="match status" value="1"/>
</dbReference>
<proteinExistence type="inferred from homology"/>
<protein>
    <submittedName>
        <fullName evidence="5">ETS factor</fullName>
    </submittedName>
</protein>
<dbReference type="PROSITE" id="PS50061">
    <property type="entry name" value="ETS_DOMAIN_3"/>
    <property type="match status" value="1"/>
</dbReference>
<dbReference type="InterPro" id="IPR013761">
    <property type="entry name" value="SAM/pointed_sf"/>
</dbReference>
<comment type="similarity">
    <text evidence="1 3">Belongs to the ETS family.</text>
</comment>
<comment type="caution">
    <text evidence="5">The sequence shown here is derived from an EMBL/GenBank/DDBJ whole genome shotgun (WGS) entry which is preliminary data.</text>
</comment>
<dbReference type="PRINTS" id="PR00454">
    <property type="entry name" value="ETSDOMAIN"/>
</dbReference>
<evidence type="ECO:0000313" key="5">
    <source>
        <dbReference type="EMBL" id="KAG0713268.1"/>
    </source>
</evidence>
<reference evidence="5" key="1">
    <citation type="submission" date="2020-07" db="EMBL/GenBank/DDBJ databases">
        <title>The High-quality genome of the commercially important snow crab, Chionoecetes opilio.</title>
        <authorList>
            <person name="Jeong J.-H."/>
            <person name="Ryu S."/>
        </authorList>
    </citation>
    <scope>NUCLEOTIDE SEQUENCE</scope>
    <source>
        <strain evidence="5">MADBK_172401_WGS</strain>
        <tissue evidence="5">Digestive gland</tissue>
    </source>
</reference>
<dbReference type="PANTHER" id="PTHR11849:SF190">
    <property type="entry name" value="ETS-DOMAIN PROTEIN"/>
    <property type="match status" value="1"/>
</dbReference>
<name>A0A8J5BZ07_CHIOP</name>
<comment type="subcellular location">
    <subcellularLocation>
        <location evidence="3">Nucleus</location>
    </subcellularLocation>
</comment>
<dbReference type="Pfam" id="PF00178">
    <property type="entry name" value="Ets"/>
    <property type="match status" value="1"/>
</dbReference>
<accession>A0A8J5BZ07</accession>
<dbReference type="InterPro" id="IPR046328">
    <property type="entry name" value="ETS_fam"/>
</dbReference>
<dbReference type="InterPro" id="IPR000418">
    <property type="entry name" value="Ets_dom"/>
</dbReference>
<evidence type="ECO:0000256" key="1">
    <source>
        <dbReference type="ARBA" id="ARBA00005562"/>
    </source>
</evidence>
<keyword evidence="2 3" id="KW-0238">DNA-binding</keyword>
<dbReference type="GO" id="GO:0000981">
    <property type="term" value="F:DNA-binding transcription factor activity, RNA polymerase II-specific"/>
    <property type="evidence" value="ECO:0007669"/>
    <property type="project" value="TreeGrafter"/>
</dbReference>
<evidence type="ECO:0000259" key="4">
    <source>
        <dbReference type="PROSITE" id="PS50061"/>
    </source>
</evidence>
<feature type="domain" description="ETS" evidence="4">
    <location>
        <begin position="122"/>
        <end position="182"/>
    </location>
</feature>
<dbReference type="SUPFAM" id="SSF46785">
    <property type="entry name" value="Winged helix' DNA-binding domain"/>
    <property type="match status" value="1"/>
</dbReference>
<dbReference type="EMBL" id="JACEEZ010021615">
    <property type="protein sequence ID" value="KAG0713268.1"/>
    <property type="molecule type" value="Genomic_DNA"/>
</dbReference>
<dbReference type="SUPFAM" id="SSF47769">
    <property type="entry name" value="SAM/Pointed domain"/>
    <property type="match status" value="1"/>
</dbReference>
<evidence type="ECO:0000256" key="3">
    <source>
        <dbReference type="RuleBase" id="RU004019"/>
    </source>
</evidence>
<dbReference type="OrthoDB" id="5975550at2759"/>
<sequence length="204" mass="23930">MLSEPPRKRPHPDVFSNIVPTASKKRLHLDPTDRGGNEYKNKPISQWKYMDVVNFFMDGWISNLDCNFSDISGVEGPELARLPREKFRQLSSKHGDKLFKEVQRRVMLERENELKKKKKRTGRLWEFIRNLLFNPETCPSMVKWENAEEGLFRFIDGEKVAKRWGDRKQNKDMNYEKLSRAMSGVTTGQSNLHYRGICGRELPA</sequence>
<evidence type="ECO:0000313" key="6">
    <source>
        <dbReference type="Proteomes" id="UP000770661"/>
    </source>
</evidence>
<keyword evidence="3" id="KW-0539">Nucleus</keyword>
<keyword evidence="6" id="KW-1185">Reference proteome</keyword>